<dbReference type="SMART" id="SM00347">
    <property type="entry name" value="HTH_MARR"/>
    <property type="match status" value="1"/>
</dbReference>
<evidence type="ECO:0000256" key="1">
    <source>
        <dbReference type="ARBA" id="ARBA00023015"/>
    </source>
</evidence>
<dbReference type="InterPro" id="IPR036388">
    <property type="entry name" value="WH-like_DNA-bd_sf"/>
</dbReference>
<dbReference type="PRINTS" id="PR00598">
    <property type="entry name" value="HTHMARR"/>
</dbReference>
<protein>
    <submittedName>
        <fullName evidence="6">MarR family winged helix-turn-helix transcriptional regulator</fullName>
    </submittedName>
</protein>
<organism evidence="6 7">
    <name type="scientific">Amycolatopsis samaneae</name>
    <dbReference type="NCBI Taxonomy" id="664691"/>
    <lineage>
        <taxon>Bacteria</taxon>
        <taxon>Bacillati</taxon>
        <taxon>Actinomycetota</taxon>
        <taxon>Actinomycetes</taxon>
        <taxon>Pseudonocardiales</taxon>
        <taxon>Pseudonocardiaceae</taxon>
        <taxon>Amycolatopsis</taxon>
    </lineage>
</organism>
<gene>
    <name evidence="6" type="ORF">ACFSYJ_29590</name>
</gene>
<dbReference type="InterPro" id="IPR036390">
    <property type="entry name" value="WH_DNA-bd_sf"/>
</dbReference>
<dbReference type="PANTHER" id="PTHR33164:SF89">
    <property type="entry name" value="MARR FAMILY REGULATORY PROTEIN"/>
    <property type="match status" value="1"/>
</dbReference>
<dbReference type="PANTHER" id="PTHR33164">
    <property type="entry name" value="TRANSCRIPTIONAL REGULATOR, MARR FAMILY"/>
    <property type="match status" value="1"/>
</dbReference>
<feature type="domain" description="HTH marR-type" evidence="5">
    <location>
        <begin position="27"/>
        <end position="160"/>
    </location>
</feature>
<dbReference type="Gene3D" id="1.10.10.10">
    <property type="entry name" value="Winged helix-like DNA-binding domain superfamily/Winged helix DNA-binding domain"/>
    <property type="match status" value="1"/>
</dbReference>
<evidence type="ECO:0000256" key="2">
    <source>
        <dbReference type="ARBA" id="ARBA00023125"/>
    </source>
</evidence>
<dbReference type="InterPro" id="IPR039422">
    <property type="entry name" value="MarR/SlyA-like"/>
</dbReference>
<evidence type="ECO:0000313" key="6">
    <source>
        <dbReference type="EMBL" id="MFD2462797.1"/>
    </source>
</evidence>
<keyword evidence="7" id="KW-1185">Reference proteome</keyword>
<dbReference type="Pfam" id="PF01047">
    <property type="entry name" value="MarR"/>
    <property type="match status" value="1"/>
</dbReference>
<dbReference type="Proteomes" id="UP001597419">
    <property type="component" value="Unassembled WGS sequence"/>
</dbReference>
<accession>A0ABW5GPU6</accession>
<name>A0ABW5GPU6_9PSEU</name>
<comment type="caution">
    <text evidence="6">The sequence shown here is derived from an EMBL/GenBank/DDBJ whole genome shotgun (WGS) entry which is preliminary data.</text>
</comment>
<reference evidence="7" key="1">
    <citation type="journal article" date="2019" name="Int. J. Syst. Evol. Microbiol.">
        <title>The Global Catalogue of Microorganisms (GCM) 10K type strain sequencing project: providing services to taxonomists for standard genome sequencing and annotation.</title>
        <authorList>
            <consortium name="The Broad Institute Genomics Platform"/>
            <consortium name="The Broad Institute Genome Sequencing Center for Infectious Disease"/>
            <person name="Wu L."/>
            <person name="Ma J."/>
        </authorList>
    </citation>
    <scope>NUCLEOTIDE SEQUENCE [LARGE SCALE GENOMIC DNA]</scope>
    <source>
        <strain evidence="7">CGMCC 4.7643</strain>
    </source>
</reference>
<dbReference type="RefSeq" id="WP_345393294.1">
    <property type="nucleotide sequence ID" value="NZ_BAABHG010000005.1"/>
</dbReference>
<dbReference type="InterPro" id="IPR023187">
    <property type="entry name" value="Tscrpt_reg_MarR-type_CS"/>
</dbReference>
<sequence length="212" mass="24000">MTGYYTLRETEKAVTERLGGLELDFGAMAAVSNLHRAASAVRNHFEQSVLRDVDLTWTGFVVLWVVWIWEEMETKHVAEECGISKGTLTGVAKTLESRGLLVRTVPPDDRRLSVLSLTGRGRELMTELFPRFNAEEQFTLTGLTDRRTQELTRTLRHMVKHIEENGEEREARVRASISDSKLPELATGGRQQQKPAGTRRTDPRRRTSPKPG</sequence>
<keyword evidence="3" id="KW-0804">Transcription</keyword>
<dbReference type="PROSITE" id="PS50995">
    <property type="entry name" value="HTH_MARR_2"/>
    <property type="match status" value="1"/>
</dbReference>
<feature type="region of interest" description="Disordered" evidence="4">
    <location>
        <begin position="166"/>
        <end position="212"/>
    </location>
</feature>
<dbReference type="SUPFAM" id="SSF46785">
    <property type="entry name" value="Winged helix' DNA-binding domain"/>
    <property type="match status" value="1"/>
</dbReference>
<evidence type="ECO:0000313" key="7">
    <source>
        <dbReference type="Proteomes" id="UP001597419"/>
    </source>
</evidence>
<keyword evidence="2" id="KW-0238">DNA-binding</keyword>
<dbReference type="PROSITE" id="PS01117">
    <property type="entry name" value="HTH_MARR_1"/>
    <property type="match status" value="1"/>
</dbReference>
<evidence type="ECO:0000259" key="5">
    <source>
        <dbReference type="PROSITE" id="PS50995"/>
    </source>
</evidence>
<keyword evidence="1" id="KW-0805">Transcription regulation</keyword>
<dbReference type="InterPro" id="IPR000835">
    <property type="entry name" value="HTH_MarR-typ"/>
</dbReference>
<dbReference type="EMBL" id="JBHUKU010000020">
    <property type="protein sequence ID" value="MFD2462797.1"/>
    <property type="molecule type" value="Genomic_DNA"/>
</dbReference>
<evidence type="ECO:0000256" key="3">
    <source>
        <dbReference type="ARBA" id="ARBA00023163"/>
    </source>
</evidence>
<proteinExistence type="predicted"/>
<evidence type="ECO:0000256" key="4">
    <source>
        <dbReference type="SAM" id="MobiDB-lite"/>
    </source>
</evidence>